<organism evidence="1 2">
    <name type="scientific">Hymenobacter fastidiosus</name>
    <dbReference type="NCBI Taxonomy" id="486264"/>
    <lineage>
        <taxon>Bacteria</taxon>
        <taxon>Pseudomonadati</taxon>
        <taxon>Bacteroidota</taxon>
        <taxon>Cytophagia</taxon>
        <taxon>Cytophagales</taxon>
        <taxon>Hymenobacteraceae</taxon>
        <taxon>Hymenobacter</taxon>
    </lineage>
</organism>
<proteinExistence type="predicted"/>
<keyword evidence="2" id="KW-1185">Reference proteome</keyword>
<evidence type="ECO:0000313" key="1">
    <source>
        <dbReference type="EMBL" id="GAA4014630.1"/>
    </source>
</evidence>
<comment type="caution">
    <text evidence="1">The sequence shown here is derived from an EMBL/GenBank/DDBJ whole genome shotgun (WGS) entry which is preliminary data.</text>
</comment>
<dbReference type="Proteomes" id="UP001500567">
    <property type="component" value="Unassembled WGS sequence"/>
</dbReference>
<dbReference type="RefSeq" id="WP_345074077.1">
    <property type="nucleotide sequence ID" value="NZ_BAABDJ010000035.1"/>
</dbReference>
<protein>
    <submittedName>
        <fullName evidence="1">Uncharacterized protein</fullName>
    </submittedName>
</protein>
<evidence type="ECO:0000313" key="2">
    <source>
        <dbReference type="Proteomes" id="UP001500567"/>
    </source>
</evidence>
<accession>A0ABP7SPN2</accession>
<dbReference type="EMBL" id="BAABDJ010000035">
    <property type="protein sequence ID" value="GAA4014630.1"/>
    <property type="molecule type" value="Genomic_DNA"/>
</dbReference>
<name>A0ABP7SPN2_9BACT</name>
<gene>
    <name evidence="1" type="ORF">GCM10022408_29810</name>
</gene>
<sequence>MITHGDTEKWPDNIPMEPEDFKQEFDQGREATVVYSESRGVGSHFVKVALLKEVDLAVAWSGQLSSQGLEKMCRAIEGLNPEMWRQYKVNSAEKLKISTGKR</sequence>
<reference evidence="2" key="1">
    <citation type="journal article" date="2019" name="Int. J. Syst. Evol. Microbiol.">
        <title>The Global Catalogue of Microorganisms (GCM) 10K type strain sequencing project: providing services to taxonomists for standard genome sequencing and annotation.</title>
        <authorList>
            <consortium name="The Broad Institute Genomics Platform"/>
            <consortium name="The Broad Institute Genome Sequencing Center for Infectious Disease"/>
            <person name="Wu L."/>
            <person name="Ma J."/>
        </authorList>
    </citation>
    <scope>NUCLEOTIDE SEQUENCE [LARGE SCALE GENOMIC DNA]</scope>
    <source>
        <strain evidence="2">JCM 17224</strain>
    </source>
</reference>